<dbReference type="EMBL" id="FMWO01000031">
    <property type="protein sequence ID" value="SCZ84680.1"/>
    <property type="molecule type" value="Genomic_DNA"/>
</dbReference>
<proteinExistence type="predicted"/>
<dbReference type="AlphaFoldDB" id="A0A1G5SCX3"/>
<sequence length="50" mass="5543">MISERYSLTITVCMSYIKKGPLPSCASSPVYPSLWAKSKAKLGENYKTNV</sequence>
<keyword evidence="2" id="KW-1185">Reference proteome</keyword>
<accession>A0A1G5SCX3</accession>
<protein>
    <submittedName>
        <fullName evidence="1">Uncharacterized protein</fullName>
    </submittedName>
</protein>
<organism evidence="1 2">
    <name type="scientific">Nitrosomonas mobilis</name>
    <dbReference type="NCBI Taxonomy" id="51642"/>
    <lineage>
        <taxon>Bacteria</taxon>
        <taxon>Pseudomonadati</taxon>
        <taxon>Pseudomonadota</taxon>
        <taxon>Betaproteobacteria</taxon>
        <taxon>Nitrosomonadales</taxon>
        <taxon>Nitrosomonadaceae</taxon>
        <taxon>Nitrosomonas</taxon>
    </lineage>
</organism>
<reference evidence="1 2" key="1">
    <citation type="submission" date="2016-10" db="EMBL/GenBank/DDBJ databases">
        <authorList>
            <person name="de Groot N.N."/>
        </authorList>
    </citation>
    <scope>NUCLEOTIDE SEQUENCE [LARGE SCALE GENOMIC DNA]</scope>
    <source>
        <strain evidence="1">1</strain>
    </source>
</reference>
<dbReference type="STRING" id="51642.NSMM_250006"/>
<name>A0A1G5SCX3_9PROT</name>
<evidence type="ECO:0000313" key="1">
    <source>
        <dbReference type="EMBL" id="SCZ84680.1"/>
    </source>
</evidence>
<evidence type="ECO:0000313" key="2">
    <source>
        <dbReference type="Proteomes" id="UP000198729"/>
    </source>
</evidence>
<dbReference type="Proteomes" id="UP000198729">
    <property type="component" value="Unassembled WGS sequence"/>
</dbReference>
<gene>
    <name evidence="1" type="ORF">NSMM_250006</name>
</gene>